<accession>A0ABS8DPL0</accession>
<organism evidence="2 3">
    <name type="scientific">Vreelandella malpeensis</name>
    <dbReference type="NCBI Taxonomy" id="1172368"/>
    <lineage>
        <taxon>Bacteria</taxon>
        <taxon>Pseudomonadati</taxon>
        <taxon>Pseudomonadota</taxon>
        <taxon>Gammaproteobacteria</taxon>
        <taxon>Oceanospirillales</taxon>
        <taxon>Halomonadaceae</taxon>
        <taxon>Vreelandella</taxon>
    </lineage>
</organism>
<keyword evidence="1" id="KW-0812">Transmembrane</keyword>
<dbReference type="InterPro" id="IPR019629">
    <property type="entry name" value="Uncharacterised_HI1736/YgjV"/>
</dbReference>
<dbReference type="Proteomes" id="UP001319882">
    <property type="component" value="Unassembled WGS sequence"/>
</dbReference>
<gene>
    <name evidence="2" type="ORF">GEV37_03730</name>
</gene>
<feature type="transmembrane region" description="Helical" evidence="1">
    <location>
        <begin position="78"/>
        <end position="96"/>
    </location>
</feature>
<protein>
    <submittedName>
        <fullName evidence="2">YgjV family protein</fullName>
    </submittedName>
</protein>
<proteinExistence type="predicted"/>
<dbReference type="InterPro" id="IPR026267">
    <property type="entry name" value="YgjV"/>
</dbReference>
<comment type="caution">
    <text evidence="2">The sequence shown here is derived from an EMBL/GenBank/DDBJ whole genome shotgun (WGS) entry which is preliminary data.</text>
</comment>
<keyword evidence="1" id="KW-1133">Transmembrane helix</keyword>
<dbReference type="RefSeq" id="WP_227388842.1">
    <property type="nucleotide sequence ID" value="NZ_JBHSCJ010000003.1"/>
</dbReference>
<feature type="transmembrane region" description="Helical" evidence="1">
    <location>
        <begin position="147"/>
        <end position="165"/>
    </location>
</feature>
<evidence type="ECO:0000313" key="2">
    <source>
        <dbReference type="EMBL" id="MCB8888237.1"/>
    </source>
</evidence>
<keyword evidence="3" id="KW-1185">Reference proteome</keyword>
<dbReference type="PIRSF" id="PIRSF011443">
    <property type="entry name" value="YgjV"/>
    <property type="match status" value="1"/>
</dbReference>
<evidence type="ECO:0000256" key="1">
    <source>
        <dbReference type="SAM" id="Phobius"/>
    </source>
</evidence>
<keyword evidence="1" id="KW-0472">Membrane</keyword>
<dbReference type="EMBL" id="WHVL01000001">
    <property type="protein sequence ID" value="MCB8888237.1"/>
    <property type="molecule type" value="Genomic_DNA"/>
</dbReference>
<name>A0ABS8DPL0_9GAMM</name>
<feature type="transmembrane region" description="Helical" evidence="1">
    <location>
        <begin position="43"/>
        <end position="66"/>
    </location>
</feature>
<dbReference type="Pfam" id="PF10688">
    <property type="entry name" value="Imp-YgjV"/>
    <property type="match status" value="1"/>
</dbReference>
<sequence length="180" mass="19252">MESMNPMALMGQLCGFVALVMCVLAFANKNDDKLMTLLISANVAFMLQFVFLSSWTAAVLTALVIVRIALARRFPGSLKVMAGVLGASAVAAILTWQSPVDTFAVLAAALGTPAMFLLKGVMLRVFLGLAAFCWMMNNLLIGSIGGTLAEALVVVTNVITIVRLIRAQRRYPGAAEELER</sequence>
<evidence type="ECO:0000313" key="3">
    <source>
        <dbReference type="Proteomes" id="UP001319882"/>
    </source>
</evidence>
<feature type="transmembrane region" description="Helical" evidence="1">
    <location>
        <begin position="102"/>
        <end position="118"/>
    </location>
</feature>
<reference evidence="2 3" key="1">
    <citation type="journal article" date="2021" name="Sci. Rep.">
        <title>Genome analysis of a halophilic bacterium Halomonas malpeensis YU-PRIM-29(T) reveals its exopolysaccharide and pigment producing capabilities.</title>
        <authorList>
            <person name="Athmika"/>
            <person name="Ghate S.D."/>
            <person name="Arun A.B."/>
            <person name="Rao S.S."/>
            <person name="Kumar S.T.A."/>
            <person name="Kandiyil M.K."/>
            <person name="Saptami K."/>
            <person name="Rekha P.D."/>
        </authorList>
    </citation>
    <scope>NUCLEOTIDE SEQUENCE [LARGE SCALE GENOMIC DNA]</scope>
    <source>
        <strain evidence="3">prim 29</strain>
    </source>
</reference>